<dbReference type="EMBL" id="JABANO010012679">
    <property type="protein sequence ID" value="KAF4741391.1"/>
    <property type="molecule type" value="Genomic_DNA"/>
</dbReference>
<dbReference type="AlphaFoldDB" id="A0A7J6T8X8"/>
<evidence type="ECO:0000313" key="2">
    <source>
        <dbReference type="Proteomes" id="UP000553632"/>
    </source>
</evidence>
<dbReference type="InterPro" id="IPR029033">
    <property type="entry name" value="His_PPase_superfam"/>
</dbReference>
<comment type="caution">
    <text evidence="1">The sequence shown here is derived from an EMBL/GenBank/DDBJ whole genome shotgun (WGS) entry which is preliminary data.</text>
</comment>
<proteinExistence type="predicted"/>
<protein>
    <submittedName>
        <fullName evidence="1">Uncharacterized protein</fullName>
    </submittedName>
</protein>
<evidence type="ECO:0000313" key="1">
    <source>
        <dbReference type="EMBL" id="KAF4741391.1"/>
    </source>
</evidence>
<dbReference type="Gene3D" id="3.40.50.1240">
    <property type="entry name" value="Phosphoglycerate mutase-like"/>
    <property type="match status" value="1"/>
</dbReference>
<dbReference type="SUPFAM" id="SSF53254">
    <property type="entry name" value="Phosphoglycerate mutase-like"/>
    <property type="match status" value="1"/>
</dbReference>
<sequence>MTIGSNVEDQVMAMVSIADKRVRAMNETTAEADFESAPTPRLWSKDMPNMKVGAVVNVGSAQEETLTEEYFSKRYSFSRKLQRLAYGPFIEDFLEDLREDRTRFSVYMGHDFGPANSVMDPLQLTWMDSGNECASILPPFGATLTMESYTDKKVRFIYNGRVASVEAIKECRGRPFCSHKAIVEYLKHFVPSKRECRGTTIKYR</sequence>
<keyword evidence="2" id="KW-1185">Reference proteome</keyword>
<reference evidence="1 2" key="1">
    <citation type="submission" date="2020-04" db="EMBL/GenBank/DDBJ databases">
        <title>Perkinsus olseni comparative genomics.</title>
        <authorList>
            <person name="Bogema D.R."/>
        </authorList>
    </citation>
    <scope>NUCLEOTIDE SEQUENCE [LARGE SCALE GENOMIC DNA]</scope>
    <source>
        <strain evidence="1 2">ATCC PRA-207</strain>
    </source>
</reference>
<gene>
    <name evidence="1" type="ORF">FOZ63_000937</name>
</gene>
<name>A0A7J6T8X8_PEROL</name>
<organism evidence="1 2">
    <name type="scientific">Perkinsus olseni</name>
    <name type="common">Perkinsus atlanticus</name>
    <dbReference type="NCBI Taxonomy" id="32597"/>
    <lineage>
        <taxon>Eukaryota</taxon>
        <taxon>Sar</taxon>
        <taxon>Alveolata</taxon>
        <taxon>Perkinsozoa</taxon>
        <taxon>Perkinsea</taxon>
        <taxon>Perkinsida</taxon>
        <taxon>Perkinsidae</taxon>
        <taxon>Perkinsus</taxon>
    </lineage>
</organism>
<dbReference type="Proteomes" id="UP000553632">
    <property type="component" value="Unassembled WGS sequence"/>
</dbReference>
<accession>A0A7J6T8X8</accession>